<dbReference type="AlphaFoldDB" id="K1RVK2"/>
<organism evidence="3">
    <name type="scientific">human gut metagenome</name>
    <dbReference type="NCBI Taxonomy" id="408170"/>
    <lineage>
        <taxon>unclassified sequences</taxon>
        <taxon>metagenomes</taxon>
        <taxon>organismal metagenomes</taxon>
    </lineage>
</organism>
<feature type="domain" description="HTH cro/C1-type" evidence="2">
    <location>
        <begin position="5"/>
        <end position="32"/>
    </location>
</feature>
<dbReference type="EMBL" id="AJWZ01010823">
    <property type="protein sequence ID" value="EKC47359.1"/>
    <property type="molecule type" value="Genomic_DNA"/>
</dbReference>
<evidence type="ECO:0000256" key="1">
    <source>
        <dbReference type="ARBA" id="ARBA00006295"/>
    </source>
</evidence>
<dbReference type="InterPro" id="IPR041468">
    <property type="entry name" value="HTH_ParB/Spo0J"/>
</dbReference>
<protein>
    <submittedName>
        <fullName evidence="3">ParB-like partition protein</fullName>
    </submittedName>
</protein>
<dbReference type="InterPro" id="IPR001387">
    <property type="entry name" value="Cro/C1-type_HTH"/>
</dbReference>
<dbReference type="GO" id="GO:0007059">
    <property type="term" value="P:chromosome segregation"/>
    <property type="evidence" value="ECO:0007669"/>
    <property type="project" value="TreeGrafter"/>
</dbReference>
<dbReference type="PANTHER" id="PTHR33375">
    <property type="entry name" value="CHROMOSOME-PARTITIONING PROTEIN PARB-RELATED"/>
    <property type="match status" value="1"/>
</dbReference>
<proteinExistence type="inferred from homology"/>
<dbReference type="Pfam" id="PF17762">
    <property type="entry name" value="HTH_ParB"/>
    <property type="match status" value="1"/>
</dbReference>
<name>K1RVK2_9ZZZZ</name>
<dbReference type="InterPro" id="IPR050336">
    <property type="entry name" value="Chromosome_partition/occlusion"/>
</dbReference>
<comment type="caution">
    <text evidence="3">The sequence shown here is derived from an EMBL/GenBank/DDBJ whole genome shotgun (WGS) entry which is preliminary data.</text>
</comment>
<dbReference type="PROSITE" id="PS50943">
    <property type="entry name" value="HTH_CROC1"/>
    <property type="match status" value="1"/>
</dbReference>
<dbReference type="SUPFAM" id="SSF109709">
    <property type="entry name" value="KorB DNA-binding domain-like"/>
    <property type="match status" value="1"/>
</dbReference>
<accession>K1RVK2</accession>
<dbReference type="GO" id="GO:0005694">
    <property type="term" value="C:chromosome"/>
    <property type="evidence" value="ECO:0007669"/>
    <property type="project" value="TreeGrafter"/>
</dbReference>
<comment type="similarity">
    <text evidence="1">Belongs to the ParB family.</text>
</comment>
<feature type="non-terminal residue" evidence="3">
    <location>
        <position position="180"/>
    </location>
</feature>
<dbReference type="FunFam" id="1.10.10.2830:FF:000001">
    <property type="entry name" value="Chromosome partitioning protein ParB"/>
    <property type="match status" value="1"/>
</dbReference>
<dbReference type="PANTHER" id="PTHR33375:SF8">
    <property type="entry name" value="NUCLEOID OCCLUSION PROTEIN"/>
    <property type="match status" value="1"/>
</dbReference>
<feature type="non-terminal residue" evidence="3">
    <location>
        <position position="1"/>
    </location>
</feature>
<evidence type="ECO:0000313" key="3">
    <source>
        <dbReference type="EMBL" id="EKC47359.1"/>
    </source>
</evidence>
<sequence length="180" mass="20413">EARGISKLIRRYGLTQEEAANRLGKSQSTIANKLRLLRLTYEEQEWIVNAGLSERHARALLRIEDDALRHEALSKIISENLNTSQTDELVGILINSVPKTTKSKGTSKAVIKDLRIFLTQSTRLLIQCVLQESTHNQTKKTQTILLNTQFGFLKDIKSLMTEKTDLIHFSEGDESIRSTH</sequence>
<dbReference type="Gene3D" id="1.10.10.2830">
    <property type="match status" value="1"/>
</dbReference>
<dbReference type="GO" id="GO:0045881">
    <property type="term" value="P:positive regulation of sporulation resulting in formation of a cellular spore"/>
    <property type="evidence" value="ECO:0007669"/>
    <property type="project" value="TreeGrafter"/>
</dbReference>
<gene>
    <name evidence="3" type="ORF">OBE_15750</name>
</gene>
<reference evidence="3" key="1">
    <citation type="journal article" date="2013" name="Environ. Microbiol.">
        <title>Microbiota from the distal guts of lean and obese adolescents exhibit partial functional redundancy besides clear differences in community structure.</title>
        <authorList>
            <person name="Ferrer M."/>
            <person name="Ruiz A."/>
            <person name="Lanza F."/>
            <person name="Haange S.B."/>
            <person name="Oberbach A."/>
            <person name="Till H."/>
            <person name="Bargiela R."/>
            <person name="Campoy C."/>
            <person name="Segura M.T."/>
            <person name="Richter M."/>
            <person name="von Bergen M."/>
            <person name="Seifert J."/>
            <person name="Suarez A."/>
        </authorList>
    </citation>
    <scope>NUCLEOTIDE SEQUENCE</scope>
</reference>
<evidence type="ECO:0000259" key="2">
    <source>
        <dbReference type="PROSITE" id="PS50943"/>
    </source>
</evidence>